<feature type="domain" description="Peptidase M14" evidence="11">
    <location>
        <begin position="408"/>
        <end position="722"/>
    </location>
</feature>
<dbReference type="Proteomes" id="UP001174136">
    <property type="component" value="Unassembled WGS sequence"/>
</dbReference>
<dbReference type="PROSITE" id="PS01285">
    <property type="entry name" value="FA58C_1"/>
    <property type="match status" value="1"/>
</dbReference>
<dbReference type="AlphaFoldDB" id="A0AA47P2X8"/>
<dbReference type="InterPro" id="IPR057246">
    <property type="entry name" value="CARBOXYPEPT_ZN_1"/>
</dbReference>
<dbReference type="PROSITE" id="PS00133">
    <property type="entry name" value="CARBOXYPEPT_ZN_2"/>
    <property type="match status" value="1"/>
</dbReference>
<evidence type="ECO:0000256" key="1">
    <source>
        <dbReference type="ARBA" id="ARBA00001947"/>
    </source>
</evidence>
<dbReference type="GO" id="GO:0008270">
    <property type="term" value="F:zinc ion binding"/>
    <property type="evidence" value="ECO:0007669"/>
    <property type="project" value="InterPro"/>
</dbReference>
<dbReference type="GO" id="GO:0005615">
    <property type="term" value="C:extracellular space"/>
    <property type="evidence" value="ECO:0007669"/>
    <property type="project" value="TreeGrafter"/>
</dbReference>
<dbReference type="PROSITE" id="PS50022">
    <property type="entry name" value="FA58C_3"/>
    <property type="match status" value="1"/>
</dbReference>
<accession>A0AA47P2X8</accession>
<dbReference type="Pfam" id="PF00246">
    <property type="entry name" value="Peptidase_M14"/>
    <property type="match status" value="1"/>
</dbReference>
<keyword evidence="4" id="KW-0645">Protease</keyword>
<dbReference type="PANTHER" id="PTHR11532:SF43">
    <property type="entry name" value="CARBOXYPEPTIDASE X1-RELATED"/>
    <property type="match status" value="1"/>
</dbReference>
<keyword evidence="7" id="KW-0482">Metalloprotease</keyword>
<name>A0AA47P2X8_MERPO</name>
<dbReference type="Gene3D" id="3.40.630.10">
    <property type="entry name" value="Zn peptidases"/>
    <property type="match status" value="1"/>
</dbReference>
<evidence type="ECO:0000256" key="2">
    <source>
        <dbReference type="ARBA" id="ARBA00005988"/>
    </source>
</evidence>
<dbReference type="PRINTS" id="PR00765">
    <property type="entry name" value="CRBOXYPTASEA"/>
</dbReference>
<organism evidence="12 13">
    <name type="scientific">Merluccius polli</name>
    <name type="common">Benguela hake</name>
    <name type="synonym">Merluccius cadenati</name>
    <dbReference type="NCBI Taxonomy" id="89951"/>
    <lineage>
        <taxon>Eukaryota</taxon>
        <taxon>Metazoa</taxon>
        <taxon>Chordata</taxon>
        <taxon>Craniata</taxon>
        <taxon>Vertebrata</taxon>
        <taxon>Euteleostomi</taxon>
        <taxon>Actinopterygii</taxon>
        <taxon>Neopterygii</taxon>
        <taxon>Teleostei</taxon>
        <taxon>Neoteleostei</taxon>
        <taxon>Acanthomorphata</taxon>
        <taxon>Zeiogadaria</taxon>
        <taxon>Gadariae</taxon>
        <taxon>Gadiformes</taxon>
        <taxon>Gadoidei</taxon>
        <taxon>Merlucciidae</taxon>
        <taxon>Merluccius</taxon>
    </lineage>
</organism>
<keyword evidence="7" id="KW-0378">Hydrolase</keyword>
<dbReference type="InterPro" id="IPR057247">
    <property type="entry name" value="CARBOXYPEPT_ZN_2"/>
</dbReference>
<keyword evidence="5" id="KW-0479">Metal-binding</keyword>
<dbReference type="PANTHER" id="PTHR11532">
    <property type="entry name" value="PROTEASE M14 CARBOXYPEPTIDASE"/>
    <property type="match status" value="1"/>
</dbReference>
<evidence type="ECO:0000259" key="10">
    <source>
        <dbReference type="PROSITE" id="PS50022"/>
    </source>
</evidence>
<feature type="region of interest" description="Disordered" evidence="9">
    <location>
        <begin position="104"/>
        <end position="228"/>
    </location>
</feature>
<dbReference type="SMART" id="SM00631">
    <property type="entry name" value="Zn_pept"/>
    <property type="match status" value="1"/>
</dbReference>
<dbReference type="EMBL" id="JAOPHQ010002772">
    <property type="protein sequence ID" value="KAK0145803.1"/>
    <property type="molecule type" value="Genomic_DNA"/>
</dbReference>
<comment type="caution">
    <text evidence="12">The sequence shown here is derived from an EMBL/GenBank/DDBJ whole genome shotgun (WGS) entry which is preliminary data.</text>
</comment>
<feature type="compositionally biased region" description="Basic residues" evidence="9">
    <location>
        <begin position="193"/>
        <end position="209"/>
    </location>
</feature>
<evidence type="ECO:0000313" key="12">
    <source>
        <dbReference type="EMBL" id="KAK0145803.1"/>
    </source>
</evidence>
<dbReference type="InterPro" id="IPR000421">
    <property type="entry name" value="FA58C"/>
</dbReference>
<gene>
    <name evidence="12" type="primary">Cpxm1</name>
    <name evidence="12" type="ORF">N1851_015275</name>
</gene>
<evidence type="ECO:0000313" key="13">
    <source>
        <dbReference type="Proteomes" id="UP001174136"/>
    </source>
</evidence>
<comment type="caution">
    <text evidence="8">Lacks conserved residue(s) required for the propagation of feature annotation.</text>
</comment>
<protein>
    <submittedName>
        <fullName evidence="12">Carboxypeptidase X1</fullName>
    </submittedName>
</protein>
<dbReference type="Pfam" id="PF00754">
    <property type="entry name" value="F5_F8_type_C"/>
    <property type="match status" value="1"/>
</dbReference>
<sequence>MPPGPGPGPGPAMCLQCAGTAARCRCGAAAARCGFGGDCRRHFNGLGEHRVGDRVGDRVRGFGGLDPPVTSQETSSKAMALRFCTLVLLWGSLFVIVWSKPTATGHGRSGVPVNNGTRSRSEGGPGAPGPDVTWTHESEMVTGSKWSKKSRLDPENLNEDHEDEKIRSQRKHLEEDALKERSTDRRPAAVKQTAKKVVKKPKVPLKKSKPTSSQSQNKKTEPECPPLGLESLRVKDRQLRASSFKRRGLGPHRGRLNIQSGIHDGDIYDGAWCAASRDRDQWLQVDALRPTRFTGVILQGRSSIWSWDVVHTYKVQFSNDSLVWRPCMDGPQEAVFEGNQDAETPVLAVFNVSTVARFIRINPQSWYENGTDGDVCLRAEILGCVVPDPNDVNAWQTGKATRDELDFRHHNYVEMRKLMRSVKQACPDITRIYSIGKSHKGLKLLVMEISDNPGTHELGEPEFRYVAGMHGNEVLGRELLLGLMQYLCAEYRRGDQRVVRLVQDTRIHLLPSMNPDGYEMAFRKGSEMSGWALGRYSYQGIDMNHNFADLNTVMWNAMELETDQSKLINHYFPLPEAYASEDAFVAPETRAVIDWMQKVPFVLGASLHGGELVVSYPFDMTRDWAPREHTPTPDESFFRWLATVYASTNQVMSNPDRRPCHNKDFLRYNNIINGADWHTVPGSKHAHSARVWVCMCVGVHVCACAREWVCTCVGVHVCGCARVWVCTCVGVHVCGCARVWGCTCGGVHVCGCACVWVCMCGCVRLSVHVSGCAHGCARVGVHVCGCAWMSFVDPANVRPLLMIP</sequence>
<evidence type="ECO:0000256" key="7">
    <source>
        <dbReference type="ARBA" id="ARBA00023049"/>
    </source>
</evidence>
<evidence type="ECO:0000256" key="6">
    <source>
        <dbReference type="ARBA" id="ARBA00022833"/>
    </source>
</evidence>
<dbReference type="SMART" id="SM00231">
    <property type="entry name" value="FA58C"/>
    <property type="match status" value="1"/>
</dbReference>
<evidence type="ECO:0000256" key="4">
    <source>
        <dbReference type="ARBA" id="ARBA00022670"/>
    </source>
</evidence>
<dbReference type="FunFam" id="2.60.120.260:FF:000035">
    <property type="entry name" value="probable carboxypeptidase X1 isoform X2"/>
    <property type="match status" value="1"/>
</dbReference>
<dbReference type="CDD" id="cd00057">
    <property type="entry name" value="FA58C"/>
    <property type="match status" value="1"/>
</dbReference>
<dbReference type="PROSITE" id="PS00132">
    <property type="entry name" value="CARBOXYPEPT_ZN_1"/>
    <property type="match status" value="1"/>
</dbReference>
<evidence type="ECO:0000256" key="5">
    <source>
        <dbReference type="ARBA" id="ARBA00022723"/>
    </source>
</evidence>
<dbReference type="SUPFAM" id="SSF49785">
    <property type="entry name" value="Galactose-binding domain-like"/>
    <property type="match status" value="1"/>
</dbReference>
<keyword evidence="13" id="KW-1185">Reference proteome</keyword>
<comment type="similarity">
    <text evidence="2 8">Belongs to the peptidase M14 family.</text>
</comment>
<feature type="domain" description="F5/8 type C" evidence="10">
    <location>
        <begin position="222"/>
        <end position="384"/>
    </location>
</feature>
<dbReference type="Gene3D" id="2.60.120.260">
    <property type="entry name" value="Galactose-binding domain-like"/>
    <property type="match status" value="1"/>
</dbReference>
<keyword evidence="6" id="KW-0862">Zinc</keyword>
<evidence type="ECO:0000256" key="9">
    <source>
        <dbReference type="SAM" id="MobiDB-lite"/>
    </source>
</evidence>
<dbReference type="GO" id="GO:0006508">
    <property type="term" value="P:proteolysis"/>
    <property type="evidence" value="ECO:0007669"/>
    <property type="project" value="UniProtKB-KW"/>
</dbReference>
<dbReference type="InterPro" id="IPR008979">
    <property type="entry name" value="Galactose-bd-like_sf"/>
</dbReference>
<keyword evidence="3 12" id="KW-0121">Carboxypeptidase</keyword>
<proteinExistence type="inferred from homology"/>
<dbReference type="PROSITE" id="PS52035">
    <property type="entry name" value="PEPTIDASE_M14"/>
    <property type="match status" value="1"/>
</dbReference>
<evidence type="ECO:0000256" key="3">
    <source>
        <dbReference type="ARBA" id="ARBA00022645"/>
    </source>
</evidence>
<dbReference type="GO" id="GO:0004181">
    <property type="term" value="F:metallocarboxypeptidase activity"/>
    <property type="evidence" value="ECO:0007669"/>
    <property type="project" value="InterPro"/>
</dbReference>
<reference evidence="12" key="1">
    <citation type="journal article" date="2023" name="Front. Mar. Sci.">
        <title>A new Merluccius polli reference genome to investigate the effects of global change in West African waters.</title>
        <authorList>
            <person name="Mateo J.L."/>
            <person name="Blanco-Fernandez C."/>
            <person name="Garcia-Vazquez E."/>
            <person name="Machado-Schiaffino G."/>
        </authorList>
    </citation>
    <scope>NUCLEOTIDE SEQUENCE</scope>
    <source>
        <strain evidence="12">C29</strain>
        <tissue evidence="12">Fin</tissue>
    </source>
</reference>
<dbReference type="InterPro" id="IPR050753">
    <property type="entry name" value="Peptidase_M14_domain"/>
</dbReference>
<dbReference type="InterPro" id="IPR000834">
    <property type="entry name" value="Peptidase_M14"/>
</dbReference>
<comment type="cofactor">
    <cofactor evidence="1">
        <name>Zn(2+)</name>
        <dbReference type="ChEBI" id="CHEBI:29105"/>
    </cofactor>
</comment>
<evidence type="ECO:0000256" key="8">
    <source>
        <dbReference type="PROSITE-ProRule" id="PRU01379"/>
    </source>
</evidence>
<feature type="compositionally biased region" description="Basic and acidic residues" evidence="9">
    <location>
        <begin position="163"/>
        <end position="187"/>
    </location>
</feature>
<evidence type="ECO:0000259" key="11">
    <source>
        <dbReference type="PROSITE" id="PS52035"/>
    </source>
</evidence>
<dbReference type="SUPFAM" id="SSF53187">
    <property type="entry name" value="Zn-dependent exopeptidases"/>
    <property type="match status" value="1"/>
</dbReference>